<dbReference type="InterPro" id="IPR000286">
    <property type="entry name" value="HDACs"/>
</dbReference>
<gene>
    <name evidence="12" type="ORF">VOLCADRAFT_120505</name>
</gene>
<evidence type="ECO:0000256" key="6">
    <source>
        <dbReference type="ARBA" id="ARBA00022853"/>
    </source>
</evidence>
<dbReference type="GeneID" id="9620532"/>
<evidence type="ECO:0000259" key="11">
    <source>
        <dbReference type="Pfam" id="PF00850"/>
    </source>
</evidence>
<evidence type="ECO:0000256" key="4">
    <source>
        <dbReference type="ARBA" id="ARBA00022491"/>
    </source>
</evidence>
<dbReference type="InterPro" id="IPR023696">
    <property type="entry name" value="Ureohydrolase_dom_sf"/>
</dbReference>
<dbReference type="KEGG" id="vcn:VOLCADRAFT_120505"/>
<feature type="compositionally biased region" description="Acidic residues" evidence="10">
    <location>
        <begin position="37"/>
        <end position="47"/>
    </location>
</feature>
<dbReference type="InterPro" id="IPR037138">
    <property type="entry name" value="His_deacetylse_dom_sf"/>
</dbReference>
<dbReference type="PANTHER" id="PTHR10625:SF5">
    <property type="entry name" value="HISTONE DEACETYLASE"/>
    <property type="match status" value="1"/>
</dbReference>
<dbReference type="PANTHER" id="PTHR10625">
    <property type="entry name" value="HISTONE DEACETYLASE HDAC1-RELATED"/>
    <property type="match status" value="1"/>
</dbReference>
<dbReference type="GO" id="GO:0000118">
    <property type="term" value="C:histone deacetylase complex"/>
    <property type="evidence" value="ECO:0007669"/>
    <property type="project" value="TreeGrafter"/>
</dbReference>
<evidence type="ECO:0000256" key="9">
    <source>
        <dbReference type="ARBA" id="ARBA00023242"/>
    </source>
</evidence>
<keyword evidence="6" id="KW-0156">Chromatin regulator</keyword>
<feature type="region of interest" description="Disordered" evidence="10">
    <location>
        <begin position="472"/>
        <end position="503"/>
    </location>
</feature>
<dbReference type="AlphaFoldDB" id="D8TMS2"/>
<dbReference type="InterPro" id="IPR023801">
    <property type="entry name" value="His_deacetylse_dom"/>
</dbReference>
<keyword evidence="7" id="KW-0805">Transcription regulation</keyword>
<dbReference type="EMBL" id="GL378328">
    <property type="protein sequence ID" value="EFJ51178.1"/>
    <property type="molecule type" value="Genomic_DNA"/>
</dbReference>
<feature type="compositionally biased region" description="Low complexity" evidence="10">
    <location>
        <begin position="475"/>
        <end position="502"/>
    </location>
</feature>
<feature type="region of interest" description="Disordered" evidence="10">
    <location>
        <begin position="28"/>
        <end position="85"/>
    </location>
</feature>
<comment type="similarity">
    <text evidence="2">Belongs to the histone deacetylase family. HD type 2 subfamily.</text>
</comment>
<dbReference type="SUPFAM" id="SSF52768">
    <property type="entry name" value="Arginase/deacetylase"/>
    <property type="match status" value="1"/>
</dbReference>
<evidence type="ECO:0000313" key="13">
    <source>
        <dbReference type="Proteomes" id="UP000001058"/>
    </source>
</evidence>
<dbReference type="GO" id="GO:0040029">
    <property type="term" value="P:epigenetic regulation of gene expression"/>
    <property type="evidence" value="ECO:0007669"/>
    <property type="project" value="TreeGrafter"/>
</dbReference>
<dbReference type="CDD" id="cd09992">
    <property type="entry name" value="HDAC_classII"/>
    <property type="match status" value="1"/>
</dbReference>
<evidence type="ECO:0000256" key="7">
    <source>
        <dbReference type="ARBA" id="ARBA00023015"/>
    </source>
</evidence>
<dbReference type="Proteomes" id="UP000001058">
    <property type="component" value="Unassembled WGS sequence"/>
</dbReference>
<evidence type="ECO:0000256" key="8">
    <source>
        <dbReference type="ARBA" id="ARBA00023163"/>
    </source>
</evidence>
<evidence type="ECO:0000256" key="2">
    <source>
        <dbReference type="ARBA" id="ARBA00007738"/>
    </source>
</evidence>
<keyword evidence="5" id="KW-0378">Hydrolase</keyword>
<dbReference type="GO" id="GO:0141221">
    <property type="term" value="F:histone deacetylase activity, hydrolytic mechanism"/>
    <property type="evidence" value="ECO:0007669"/>
    <property type="project" value="UniProtKB-EC"/>
</dbReference>
<dbReference type="GO" id="GO:0005737">
    <property type="term" value="C:cytoplasm"/>
    <property type="evidence" value="ECO:0007669"/>
    <property type="project" value="TreeGrafter"/>
</dbReference>
<evidence type="ECO:0000256" key="3">
    <source>
        <dbReference type="ARBA" id="ARBA00012111"/>
    </source>
</evidence>
<dbReference type="STRING" id="3068.D8TMS2"/>
<comment type="subcellular location">
    <subcellularLocation>
        <location evidence="1">Nucleus</location>
    </subcellularLocation>
</comment>
<dbReference type="FunCoup" id="D8TMS2">
    <property type="interactions" value="809"/>
</dbReference>
<keyword evidence="8" id="KW-0804">Transcription</keyword>
<evidence type="ECO:0000256" key="5">
    <source>
        <dbReference type="ARBA" id="ARBA00022801"/>
    </source>
</evidence>
<proteinExistence type="inferred from homology"/>
<dbReference type="EC" id="3.5.1.98" evidence="3"/>
<dbReference type="RefSeq" id="XP_002947645.1">
    <property type="nucleotide sequence ID" value="XM_002947599.1"/>
</dbReference>
<name>D8TMS2_VOLCA</name>
<protein>
    <recommendedName>
        <fullName evidence="3">histone deacetylase</fullName>
        <ecNumber evidence="3">3.5.1.98</ecNumber>
    </recommendedName>
</protein>
<feature type="domain" description="Histone deacetylase" evidence="11">
    <location>
        <begin position="103"/>
        <end position="407"/>
    </location>
</feature>
<evidence type="ECO:0000256" key="10">
    <source>
        <dbReference type="SAM" id="MobiDB-lite"/>
    </source>
</evidence>
<keyword evidence="13" id="KW-1185">Reference proteome</keyword>
<keyword evidence="4" id="KW-0678">Repressor</keyword>
<reference evidence="12 13" key="1">
    <citation type="journal article" date="2010" name="Science">
        <title>Genomic analysis of organismal complexity in the multicellular green alga Volvox carteri.</title>
        <authorList>
            <person name="Prochnik S.E."/>
            <person name="Umen J."/>
            <person name="Nedelcu A.M."/>
            <person name="Hallmann A."/>
            <person name="Miller S.M."/>
            <person name="Nishii I."/>
            <person name="Ferris P."/>
            <person name="Kuo A."/>
            <person name="Mitros T."/>
            <person name="Fritz-Laylin L.K."/>
            <person name="Hellsten U."/>
            <person name="Chapman J."/>
            <person name="Simakov O."/>
            <person name="Rensing S.A."/>
            <person name="Terry A."/>
            <person name="Pangilinan J."/>
            <person name="Kapitonov V."/>
            <person name="Jurka J."/>
            <person name="Salamov A."/>
            <person name="Shapiro H."/>
            <person name="Schmutz J."/>
            <person name="Grimwood J."/>
            <person name="Lindquist E."/>
            <person name="Lucas S."/>
            <person name="Grigoriev I.V."/>
            <person name="Schmitt R."/>
            <person name="Kirk D."/>
            <person name="Rokhsar D.S."/>
        </authorList>
    </citation>
    <scope>NUCLEOTIDE SEQUENCE [LARGE SCALE GENOMIC DNA]</scope>
    <source>
        <strain evidence="13">f. Nagariensis / Eve</strain>
    </source>
</reference>
<dbReference type="Pfam" id="PF00850">
    <property type="entry name" value="Hist_deacetyl"/>
    <property type="match status" value="1"/>
</dbReference>
<evidence type="ECO:0000256" key="1">
    <source>
        <dbReference type="ARBA" id="ARBA00004123"/>
    </source>
</evidence>
<sequence length="696" mass="72433">MTQSKDELTQSDAIEVLGVELQRLSVGADESQAAAALDDDFQGDDECSSSSESSAGLPSELHLSDGTRAGPQETLPPSAPTENDASVGLLYDQSMEQHFGPDHYERPSRIIQMYATLQEQGLLGRCWRLVPRQATDEELLLGHSEDHIRKVDSMFSELYPSRPDTLADAEYCYADGRMGDVYVCGGTARAARFAAGCCVQAVQSVLSGEVARALAVVRPPGHHAECERAMGFCFFNNVAVAALAALQTPGTRRVAVLDWDVHHGNGIQNMLLQRPDALYISIHRDPKRFYPYTSGFLGEAGEGSGTGFNVNVPWLKKGMGDGDYRAAFSLIVEPLLESYQPDLVIVAAGFDAADGDPLGACKVSPEGYGWMTERLLRFAGGKLVLALEGGYNNRVTSWCAAACVRTLLEGRAAPPLPPDKDRLWPAESHNSLKLVYEFQRQHWPVLRARSWTEAWDAHLKDVSRLLGGNLRSKRSSAAGSNSAITTTTTTTTTISNNSSGKGSTCGGAALLSPTGAGGGDGAAAAPAAVEAPTARRSGGHGDSACGGNLVGPPPASQSLQEAFKARKAARDAAAAERAAAVAAAAAAAAALPPQPPSSSVRVDALMALSANARAPAQTFVALMEDAIAAAPDGYVAGECTTTTTTTTCGVSTADAISDGTACSFASSILTHGTGFAAAALNPEGDDTGGAGATGGL</sequence>
<organism evidence="13">
    <name type="scientific">Volvox carteri f. nagariensis</name>
    <dbReference type="NCBI Taxonomy" id="3068"/>
    <lineage>
        <taxon>Eukaryota</taxon>
        <taxon>Viridiplantae</taxon>
        <taxon>Chlorophyta</taxon>
        <taxon>core chlorophytes</taxon>
        <taxon>Chlorophyceae</taxon>
        <taxon>CS clade</taxon>
        <taxon>Chlamydomonadales</taxon>
        <taxon>Volvocaceae</taxon>
        <taxon>Volvox</taxon>
    </lineage>
</organism>
<dbReference type="InParanoid" id="D8TMS2"/>
<accession>D8TMS2</accession>
<dbReference type="PRINTS" id="PR01270">
    <property type="entry name" value="HDASUPER"/>
</dbReference>
<keyword evidence="9" id="KW-0539">Nucleus</keyword>
<feature type="region of interest" description="Disordered" evidence="10">
    <location>
        <begin position="533"/>
        <end position="553"/>
    </location>
</feature>
<dbReference type="eggNOG" id="KOG1343">
    <property type="taxonomic scope" value="Eukaryota"/>
</dbReference>
<dbReference type="OrthoDB" id="424012at2759"/>
<dbReference type="Gene3D" id="3.40.800.20">
    <property type="entry name" value="Histone deacetylase domain"/>
    <property type="match status" value="1"/>
</dbReference>
<evidence type="ECO:0000313" key="12">
    <source>
        <dbReference type="EMBL" id="EFJ51178.1"/>
    </source>
</evidence>